<feature type="coiled-coil region" evidence="1">
    <location>
        <begin position="15"/>
        <end position="56"/>
    </location>
</feature>
<evidence type="ECO:0000256" key="3">
    <source>
        <dbReference type="SAM" id="Phobius"/>
    </source>
</evidence>
<feature type="transmembrane region" description="Helical" evidence="3">
    <location>
        <begin position="602"/>
        <end position="625"/>
    </location>
</feature>
<dbReference type="KEGG" id="fpla:A4U99_04955"/>
<dbReference type="PANTHER" id="PTHR45615:SF66">
    <property type="entry name" value="CARD DOMAIN-CONTAINING PROTEIN"/>
    <property type="match status" value="1"/>
</dbReference>
<evidence type="ECO:0000256" key="2">
    <source>
        <dbReference type="SAM" id="MobiDB-lite"/>
    </source>
</evidence>
<dbReference type="RefSeq" id="WP_065534251.1">
    <property type="nucleotide sequence ID" value="NZ_CP015406.2"/>
</dbReference>
<protein>
    <submittedName>
        <fullName evidence="5">Phage tail tape measure protein</fullName>
    </submittedName>
</protein>
<keyword evidence="3" id="KW-0472">Membrane</keyword>
<feature type="coiled-coil region" evidence="1">
    <location>
        <begin position="627"/>
        <end position="696"/>
    </location>
</feature>
<evidence type="ECO:0000313" key="6">
    <source>
        <dbReference type="Proteomes" id="UP000595792"/>
    </source>
</evidence>
<evidence type="ECO:0000313" key="5">
    <source>
        <dbReference type="EMBL" id="QQR06884.1"/>
    </source>
</evidence>
<dbReference type="Proteomes" id="UP000595792">
    <property type="component" value="Chromosome"/>
</dbReference>
<name>A0AAX1KM39_FLAPL</name>
<gene>
    <name evidence="5" type="ORF">I5Q84_05200</name>
</gene>
<sequence length="1461" mass="156642">MATRTISTRLVLEGEAEYRAQLKNVNAELALQRSELEKVESQYRNSANSMAALTAKGEALQSMYDAQQTKLRLYTSRLEAARTAEASFAKEVETARGRLAEYQARLSSLQKTAGDTAKEEAELAAKIASETKALENAEAMQQKAANSSSYYQRQVNRAQVSVDDLNAELAQNRRYLDEASKSADGCAQSIDRYGRSAEQTRSAVDALAAALVATGAAAGLREITEAIWSCVEASTEFESAVTGVYKTVEGTPEQLAAISDGIKEMSTQLPATTTEISAVAEAAGQLGIAVDDVLSFTRVMLDLGESTNLTAEEAATALARFANITGTSAADYERLGSVIVALGNSFATTEAEITEMATRLASAGSLAGLTESEILALAAAMSSVGIEAEAGGTAMTQTLAAMEKAVSTGGDSLEQFAEVSGLSAAAFAEAWEGSPITAIQAFISGLDGLEEKGESAVLVLDEMGLSGVRQSNMLQSLALASDQMTGAVSLAGQAWRENTALAEEAGKRYETTESKMAMAANAANNLKVAIGDALNPALGELAETGTDAFTWAADFVEENPWLVQALTGAAGAVGLLAAGITAYAAVATAAKVVQDALNLSMSLCPAVAIAAAIGALVVTVGSFIASADDSTASVKELTQAAEEMQETMESASASYEETASNTLATAEAAQAYLDKLEELESRQAMTAEQAQEYSNTVALLVNLMPELSQYVQESADGFGRVTFSLTEGISALRDYVDAYEQAAMLAAQEDVLEKYRTAYNAAYTEWYANQVELAKITATVSELEERRLEVNERISQLQSQESTTPEERAELDRLYQTIGALNEELREAYKQQETYTKAVENSTPLMEDAKQELEETEAAMQGLTGATEDNTDAQNENGDSVGESIGTWEDLQSALEDATQSTHTLADAEDTLSSALQEQSENGSLSLDTALDLIDAGYAAALSIDTETGAITLNRDAYIAITQAKIQEQIATLEGQKASVNAALAMQDEALMATDLGKAYLNAAQAKSALEGQAKSYEAQIAALEALKGSLNSYSFTYKSTVRTTSSTSRKVKTQAEQDLAAYKELKATLDHEKAMGEVEEKEYYDRLARLRDEYLTDDDNLDEYRKITEQIYQYDQELAEEEQKLWEEQSEAMLSNWEEQLESIQAQTEDALQEIQSAMEDIEAQRDKMAEKLSSYGDLFTMEKDGDGGEAFSLNSLQEQLDAITAYGETLDKLGSLGLSDSLMERVVGMGVDDATAYGEALLKMTEEELKAYLDTWDRIQAESRRISDAFYADELNALQNEYDQQLADALDSINVTVFESGQEWGQLLVDGLSSRETELLNKAAEIARKVQAELSNTYGPTGTAIDGSHAGGLPYVPYDGYIAELHEGERVLTAEEAQAYIARSMPSSYSLPPERTGGIDQNIAAGLVNSIQVVLAGANSTAQPLSFVLKLSNGREIARWLLDDIRAVSKANPEVESGV</sequence>
<keyword evidence="3" id="KW-0812">Transmembrane</keyword>
<feature type="coiled-coil region" evidence="1">
    <location>
        <begin position="1105"/>
        <end position="1173"/>
    </location>
</feature>
<feature type="region of interest" description="Disordered" evidence="2">
    <location>
        <begin position="865"/>
        <end position="884"/>
    </location>
</feature>
<dbReference type="InterPro" id="IPR010090">
    <property type="entry name" value="Phage_tape_meas"/>
</dbReference>
<dbReference type="EMBL" id="CP065315">
    <property type="protein sequence ID" value="QQR06884.1"/>
    <property type="molecule type" value="Genomic_DNA"/>
</dbReference>
<feature type="transmembrane region" description="Helical" evidence="3">
    <location>
        <begin position="561"/>
        <end position="590"/>
    </location>
</feature>
<dbReference type="PANTHER" id="PTHR45615">
    <property type="entry name" value="MYOSIN HEAVY CHAIN, NON-MUSCLE"/>
    <property type="match status" value="1"/>
</dbReference>
<reference evidence="5 6" key="1">
    <citation type="submission" date="2020-11" db="EMBL/GenBank/DDBJ databases">
        <title>Closed and high quality bacterial genomes of the OMM12 community.</title>
        <authorList>
            <person name="Marbouty M."/>
            <person name="Lamy-Besnier Q."/>
            <person name="Debarbieux L."/>
            <person name="Koszul R."/>
        </authorList>
    </citation>
    <scope>NUCLEOTIDE SEQUENCE [LARGE SCALE GENOMIC DNA]</scope>
    <source>
        <strain evidence="5 6">YL31</strain>
    </source>
</reference>
<evidence type="ECO:0000259" key="4">
    <source>
        <dbReference type="Pfam" id="PF10145"/>
    </source>
</evidence>
<accession>A0AAX1KM39</accession>
<keyword evidence="1" id="KW-0175">Coiled coil</keyword>
<keyword evidence="3" id="KW-1133">Transmembrane helix</keyword>
<dbReference type="NCBIfam" id="TIGR01760">
    <property type="entry name" value="tape_meas_TP901"/>
    <property type="match status" value="1"/>
</dbReference>
<feature type="coiled-coil region" evidence="1">
    <location>
        <begin position="92"/>
        <end position="140"/>
    </location>
</feature>
<dbReference type="Pfam" id="PF10145">
    <property type="entry name" value="PhageMin_Tail"/>
    <property type="match status" value="1"/>
</dbReference>
<evidence type="ECO:0000256" key="1">
    <source>
        <dbReference type="SAM" id="Coils"/>
    </source>
</evidence>
<proteinExistence type="predicted"/>
<feature type="domain" description="Phage tail tape measure protein" evidence="4">
    <location>
        <begin position="260"/>
        <end position="458"/>
    </location>
</feature>
<organism evidence="5 6">
    <name type="scientific">Flavonifractor plautii</name>
    <name type="common">Fusobacterium plautii</name>
    <dbReference type="NCBI Taxonomy" id="292800"/>
    <lineage>
        <taxon>Bacteria</taxon>
        <taxon>Bacillati</taxon>
        <taxon>Bacillota</taxon>
        <taxon>Clostridia</taxon>
        <taxon>Eubacteriales</taxon>
        <taxon>Oscillospiraceae</taxon>
        <taxon>Flavonifractor</taxon>
    </lineage>
</organism>